<feature type="region of interest" description="Disordered" evidence="8">
    <location>
        <begin position="285"/>
        <end position="305"/>
    </location>
</feature>
<dbReference type="GO" id="GO:0000981">
    <property type="term" value="F:DNA-binding transcription factor activity, RNA polymerase II-specific"/>
    <property type="evidence" value="ECO:0007669"/>
    <property type="project" value="TreeGrafter"/>
</dbReference>
<dbReference type="GO" id="GO:0000978">
    <property type="term" value="F:RNA polymerase II cis-regulatory region sequence-specific DNA binding"/>
    <property type="evidence" value="ECO:0007669"/>
    <property type="project" value="TreeGrafter"/>
</dbReference>
<dbReference type="AlphaFoldDB" id="A0A443SGR2"/>
<dbReference type="SUPFAM" id="SSF57667">
    <property type="entry name" value="beta-beta-alpha zinc fingers"/>
    <property type="match status" value="2"/>
</dbReference>
<evidence type="ECO:0000256" key="4">
    <source>
        <dbReference type="ARBA" id="ARBA00022833"/>
    </source>
</evidence>
<keyword evidence="3 7" id="KW-0863">Zinc-finger</keyword>
<evidence type="ECO:0000259" key="9">
    <source>
        <dbReference type="PROSITE" id="PS50157"/>
    </source>
</evidence>
<feature type="domain" description="C2H2-type" evidence="9">
    <location>
        <begin position="340"/>
        <end position="369"/>
    </location>
</feature>
<sequence>MWQDIESVLLVNESMAIENTNPANIEVLKSENQQQMLESNVNNVVYKNVKQGLMYSENESALYAYSDYNNYNGNCNNNSYAKESQANVDEWNDSEVHKVISSAKDTNLWVLNVNNIQQQNVFQQPQQQITRYCCDVGAQQYNTGYEEWNDGCKYALNAERVKMMPSLHELTSSVSQQNELKQKMNGNNGYSMSTLFPAPHQAYQTYVMSNQSRPQSALMPAVIVNGHHQSHQAAQHMNNVLSCNNAMSVPGASVVNAPVPVAGNIAGQSVPCGQLEHNPSMTTIPTQVPAAPTKSRRGRRARGPKKVTLHTCSYPGCTKTYSKSSHLKAHLRTHTGEKPYQCNWKGCGWKFARSDELTRHFRKHTGDRPFQCRLCERAFSRSDHLSLHMKRHAEIV</sequence>
<feature type="domain" description="C2H2-type" evidence="9">
    <location>
        <begin position="310"/>
        <end position="339"/>
    </location>
</feature>
<dbReference type="GO" id="GO:0008270">
    <property type="term" value="F:zinc ion binding"/>
    <property type="evidence" value="ECO:0007669"/>
    <property type="project" value="UniProtKB-KW"/>
</dbReference>
<dbReference type="Gene3D" id="3.30.160.60">
    <property type="entry name" value="Classic Zinc Finger"/>
    <property type="match status" value="3"/>
</dbReference>
<evidence type="ECO:0000313" key="10">
    <source>
        <dbReference type="EMBL" id="RWS26711.1"/>
    </source>
</evidence>
<name>A0A443SGR2_9ACAR</name>
<keyword evidence="5" id="KW-0805">Transcription regulation</keyword>
<dbReference type="VEuPathDB" id="VectorBase:LDEU005329"/>
<evidence type="ECO:0000256" key="7">
    <source>
        <dbReference type="PROSITE-ProRule" id="PRU00042"/>
    </source>
</evidence>
<proteinExistence type="predicted"/>
<evidence type="ECO:0000256" key="2">
    <source>
        <dbReference type="ARBA" id="ARBA00022737"/>
    </source>
</evidence>
<keyword evidence="6" id="KW-0804">Transcription</keyword>
<dbReference type="FunFam" id="3.30.160.60:FF:000032">
    <property type="entry name" value="Krueppel-like factor 4"/>
    <property type="match status" value="1"/>
</dbReference>
<accession>A0A443SGR2</accession>
<dbReference type="SMART" id="SM00355">
    <property type="entry name" value="ZnF_C2H2"/>
    <property type="match status" value="3"/>
</dbReference>
<keyword evidence="4" id="KW-0862">Zinc</keyword>
<evidence type="ECO:0000256" key="1">
    <source>
        <dbReference type="ARBA" id="ARBA00022723"/>
    </source>
</evidence>
<dbReference type="InterPro" id="IPR013087">
    <property type="entry name" value="Znf_C2H2_type"/>
</dbReference>
<evidence type="ECO:0000256" key="5">
    <source>
        <dbReference type="ARBA" id="ARBA00023015"/>
    </source>
</evidence>
<keyword evidence="1" id="KW-0479">Metal-binding</keyword>
<dbReference type="InterPro" id="IPR036236">
    <property type="entry name" value="Znf_C2H2_sf"/>
</dbReference>
<dbReference type="OrthoDB" id="4748970at2759"/>
<feature type="domain" description="C2H2-type" evidence="9">
    <location>
        <begin position="370"/>
        <end position="393"/>
    </location>
</feature>
<dbReference type="Proteomes" id="UP000288716">
    <property type="component" value="Unassembled WGS sequence"/>
</dbReference>
<dbReference type="PROSITE" id="PS50157">
    <property type="entry name" value="ZINC_FINGER_C2H2_2"/>
    <property type="match status" value="3"/>
</dbReference>
<dbReference type="PANTHER" id="PTHR23235:SF158">
    <property type="entry name" value="C2H2-TYPE DOMAIN-CONTAINING PROTEIN"/>
    <property type="match status" value="1"/>
</dbReference>
<dbReference type="STRING" id="299467.A0A443SGR2"/>
<keyword evidence="2" id="KW-0677">Repeat</keyword>
<evidence type="ECO:0000256" key="8">
    <source>
        <dbReference type="SAM" id="MobiDB-lite"/>
    </source>
</evidence>
<organism evidence="10 11">
    <name type="scientific">Leptotrombidium deliense</name>
    <dbReference type="NCBI Taxonomy" id="299467"/>
    <lineage>
        <taxon>Eukaryota</taxon>
        <taxon>Metazoa</taxon>
        <taxon>Ecdysozoa</taxon>
        <taxon>Arthropoda</taxon>
        <taxon>Chelicerata</taxon>
        <taxon>Arachnida</taxon>
        <taxon>Acari</taxon>
        <taxon>Acariformes</taxon>
        <taxon>Trombidiformes</taxon>
        <taxon>Prostigmata</taxon>
        <taxon>Anystina</taxon>
        <taxon>Parasitengona</taxon>
        <taxon>Trombiculoidea</taxon>
        <taxon>Trombiculidae</taxon>
        <taxon>Leptotrombidium</taxon>
    </lineage>
</organism>
<gene>
    <name evidence="10" type="ORF">B4U80_01913</name>
</gene>
<evidence type="ECO:0000313" key="11">
    <source>
        <dbReference type="Proteomes" id="UP000288716"/>
    </source>
</evidence>
<protein>
    <submittedName>
        <fullName evidence="10">Krueppel-like factor 2</fullName>
    </submittedName>
</protein>
<comment type="caution">
    <text evidence="10">The sequence shown here is derived from an EMBL/GenBank/DDBJ whole genome shotgun (WGS) entry which is preliminary data.</text>
</comment>
<feature type="compositionally biased region" description="Basic residues" evidence="8">
    <location>
        <begin position="294"/>
        <end position="305"/>
    </location>
</feature>
<dbReference type="Pfam" id="PF00096">
    <property type="entry name" value="zf-C2H2"/>
    <property type="match status" value="3"/>
</dbReference>
<reference evidence="10 11" key="1">
    <citation type="journal article" date="2018" name="Gigascience">
        <title>Genomes of trombidid mites reveal novel predicted allergens and laterally-transferred genes associated with secondary metabolism.</title>
        <authorList>
            <person name="Dong X."/>
            <person name="Chaisiri K."/>
            <person name="Xia D."/>
            <person name="Armstrong S.D."/>
            <person name="Fang Y."/>
            <person name="Donnelly M.J."/>
            <person name="Kadowaki T."/>
            <person name="McGarry J.W."/>
            <person name="Darby A.C."/>
            <person name="Makepeace B.L."/>
        </authorList>
    </citation>
    <scope>NUCLEOTIDE SEQUENCE [LARGE SCALE GENOMIC DNA]</scope>
    <source>
        <strain evidence="10">UoL-UT</strain>
    </source>
</reference>
<dbReference type="EMBL" id="NCKV01002537">
    <property type="protein sequence ID" value="RWS26711.1"/>
    <property type="molecule type" value="Genomic_DNA"/>
</dbReference>
<evidence type="ECO:0000256" key="6">
    <source>
        <dbReference type="ARBA" id="ARBA00023163"/>
    </source>
</evidence>
<keyword evidence="11" id="KW-1185">Reference proteome</keyword>
<dbReference type="PANTHER" id="PTHR23235">
    <property type="entry name" value="KRUEPPEL-LIKE TRANSCRIPTION FACTOR"/>
    <property type="match status" value="1"/>
</dbReference>
<dbReference type="PROSITE" id="PS00028">
    <property type="entry name" value="ZINC_FINGER_C2H2_1"/>
    <property type="match status" value="3"/>
</dbReference>
<evidence type="ECO:0000256" key="3">
    <source>
        <dbReference type="ARBA" id="ARBA00022771"/>
    </source>
</evidence>